<comment type="caution">
    <text evidence="2">The sequence shown here is derived from an EMBL/GenBank/DDBJ whole genome shotgun (WGS) entry which is preliminary data.</text>
</comment>
<evidence type="ECO:0000313" key="2">
    <source>
        <dbReference type="EMBL" id="KAJ8388715.1"/>
    </source>
</evidence>
<protein>
    <submittedName>
        <fullName evidence="2">Uncharacterized protein</fullName>
    </submittedName>
</protein>
<sequence>MGNGAPPPGSPEFSSDEAESKAAWIKGNGGRPGRRAAEESVLLTDALFRRAWIDGLGSAYSQGQWLTGSQA</sequence>
<feature type="compositionally biased region" description="Pro residues" evidence="1">
    <location>
        <begin position="1"/>
        <end position="10"/>
    </location>
</feature>
<evidence type="ECO:0000256" key="1">
    <source>
        <dbReference type="SAM" id="MobiDB-lite"/>
    </source>
</evidence>
<proteinExistence type="predicted"/>
<dbReference type="AlphaFoldDB" id="A0AAD7RR95"/>
<gene>
    <name evidence="2" type="ORF">AAFF_G00131240</name>
</gene>
<feature type="region of interest" description="Disordered" evidence="1">
    <location>
        <begin position="1"/>
        <end position="36"/>
    </location>
</feature>
<dbReference type="EMBL" id="JAINUG010000191">
    <property type="protein sequence ID" value="KAJ8388715.1"/>
    <property type="molecule type" value="Genomic_DNA"/>
</dbReference>
<reference evidence="2" key="1">
    <citation type="journal article" date="2023" name="Science">
        <title>Genome structures resolve the early diversification of teleost fishes.</title>
        <authorList>
            <person name="Parey E."/>
            <person name="Louis A."/>
            <person name="Montfort J."/>
            <person name="Bouchez O."/>
            <person name="Roques C."/>
            <person name="Iampietro C."/>
            <person name="Lluch J."/>
            <person name="Castinel A."/>
            <person name="Donnadieu C."/>
            <person name="Desvignes T."/>
            <person name="Floi Bucao C."/>
            <person name="Jouanno E."/>
            <person name="Wen M."/>
            <person name="Mejri S."/>
            <person name="Dirks R."/>
            <person name="Jansen H."/>
            <person name="Henkel C."/>
            <person name="Chen W.J."/>
            <person name="Zahm M."/>
            <person name="Cabau C."/>
            <person name="Klopp C."/>
            <person name="Thompson A.W."/>
            <person name="Robinson-Rechavi M."/>
            <person name="Braasch I."/>
            <person name="Lecointre G."/>
            <person name="Bobe J."/>
            <person name="Postlethwait J.H."/>
            <person name="Berthelot C."/>
            <person name="Roest Crollius H."/>
            <person name="Guiguen Y."/>
        </authorList>
    </citation>
    <scope>NUCLEOTIDE SEQUENCE</scope>
    <source>
        <strain evidence="2">NC1722</strain>
    </source>
</reference>
<evidence type="ECO:0000313" key="3">
    <source>
        <dbReference type="Proteomes" id="UP001221898"/>
    </source>
</evidence>
<name>A0AAD7RR95_9TELE</name>
<dbReference type="Proteomes" id="UP001221898">
    <property type="component" value="Unassembled WGS sequence"/>
</dbReference>
<organism evidence="2 3">
    <name type="scientific">Aldrovandia affinis</name>
    <dbReference type="NCBI Taxonomy" id="143900"/>
    <lineage>
        <taxon>Eukaryota</taxon>
        <taxon>Metazoa</taxon>
        <taxon>Chordata</taxon>
        <taxon>Craniata</taxon>
        <taxon>Vertebrata</taxon>
        <taxon>Euteleostomi</taxon>
        <taxon>Actinopterygii</taxon>
        <taxon>Neopterygii</taxon>
        <taxon>Teleostei</taxon>
        <taxon>Notacanthiformes</taxon>
        <taxon>Halosauridae</taxon>
        <taxon>Aldrovandia</taxon>
    </lineage>
</organism>
<accession>A0AAD7RR95</accession>
<keyword evidence="3" id="KW-1185">Reference proteome</keyword>